<dbReference type="Pfam" id="PF03459">
    <property type="entry name" value="TOBE"/>
    <property type="match status" value="1"/>
</dbReference>
<evidence type="ECO:0000259" key="1">
    <source>
        <dbReference type="Pfam" id="PF03459"/>
    </source>
</evidence>
<dbReference type="RefSeq" id="WP_214112991.1">
    <property type="nucleotide sequence ID" value="NZ_JAHCTB010000003.1"/>
</dbReference>
<gene>
    <name evidence="2" type="ORF">KIV10_07995</name>
</gene>
<dbReference type="Proteomes" id="UP001297092">
    <property type="component" value="Unassembled WGS sequence"/>
</dbReference>
<dbReference type="Gene3D" id="2.40.50.100">
    <property type="match status" value="2"/>
</dbReference>
<dbReference type="EMBL" id="JAHCTB010000003">
    <property type="protein sequence ID" value="MBT0608119.1"/>
    <property type="molecule type" value="Genomic_DNA"/>
</dbReference>
<name>A0ABS5S4G4_9FLAO</name>
<accession>A0ABS5S4G4</accession>
<feature type="domain" description="Transport-associated OB type 1" evidence="1">
    <location>
        <begin position="69"/>
        <end position="130"/>
    </location>
</feature>
<comment type="caution">
    <text evidence="2">The sequence shown here is derived from an EMBL/GenBank/DDBJ whole genome shotgun (WGS) entry which is preliminary data.</text>
</comment>
<sequence>MNRIPAEITAINTAGNLSEVQLTSGEIKFTVLLVETPETAPYLKIGSRMTLLFKETEVILAENSAVNVSIQNRFHGTISEIKKSEILSEIILKTAVGTVKCLISTSQLATLPFYEGQEVAIFVKANEIMLSE</sequence>
<dbReference type="SUPFAM" id="SSF50331">
    <property type="entry name" value="MOP-like"/>
    <property type="match status" value="1"/>
</dbReference>
<reference evidence="2 3" key="1">
    <citation type="submission" date="2021-05" db="EMBL/GenBank/DDBJ databases">
        <title>Aequorivita echinoideorum JCM 30378 genome.</title>
        <authorList>
            <person name="Zhang H."/>
            <person name="Li C."/>
        </authorList>
    </citation>
    <scope>NUCLEOTIDE SEQUENCE [LARGE SCALE GENOMIC DNA]</scope>
    <source>
        <strain evidence="2 3">JCM30378</strain>
    </source>
</reference>
<dbReference type="InterPro" id="IPR008995">
    <property type="entry name" value="Mo/tungstate-bd_C_term_dom"/>
</dbReference>
<organism evidence="2 3">
    <name type="scientific">Aequorivita echinoideorum</name>
    <dbReference type="NCBI Taxonomy" id="1549647"/>
    <lineage>
        <taxon>Bacteria</taxon>
        <taxon>Pseudomonadati</taxon>
        <taxon>Bacteroidota</taxon>
        <taxon>Flavobacteriia</taxon>
        <taxon>Flavobacteriales</taxon>
        <taxon>Flavobacteriaceae</taxon>
        <taxon>Aequorivita</taxon>
    </lineage>
</organism>
<evidence type="ECO:0000313" key="2">
    <source>
        <dbReference type="EMBL" id="MBT0608119.1"/>
    </source>
</evidence>
<protein>
    <submittedName>
        <fullName evidence="2">TOBE domain-containing protein</fullName>
    </submittedName>
</protein>
<dbReference type="InterPro" id="IPR005116">
    <property type="entry name" value="Transp-assoc_OB_typ1"/>
</dbReference>
<evidence type="ECO:0000313" key="3">
    <source>
        <dbReference type="Proteomes" id="UP001297092"/>
    </source>
</evidence>
<proteinExistence type="predicted"/>
<keyword evidence="3" id="KW-1185">Reference proteome</keyword>